<sequence>MSESQDDEEANHPDWVTFEPTITTTGTTADIFRVFTSGDTTNEVLQKTRQQSTDKPLRYATDSSCIQEAGTRAPVERDLDVISDSRHRHEDKGYIGKENAPVIQAMIALLRARPHTVRLRWVKGHNGHTLNEGAYQLANERARKTHPDEIDLTIPPQLTQTGAKLATLTQKLAYQGIRQREMTKYKGRTRTKDNITKAIDYAEHYHKTSPTEAMIWKSIRHKDLRREARYFLWMTTHNAYMVGSNWLRPGYSDNLQARHECTVCGKIESMEHILTECTIPAQAEVWELTAELWRKKQRPWHKPMIGGIIGCANAAFKDEKGKILKGLTRLYRILVSEAAHQIWKLRNAQVINSEDNEPPSIDEIRNKWMNTINNRLAMDCKMTSKKKYGKRAIKETLVGDTWSGVLKNEKYLPHDWTKGRVEVLVGIDPG</sequence>
<dbReference type="Gene3D" id="3.30.420.10">
    <property type="entry name" value="Ribonuclease H-like superfamily/Ribonuclease H"/>
    <property type="match status" value="1"/>
</dbReference>
<dbReference type="GeneID" id="72006657"/>
<accession>A0ABQ8JYE2</accession>
<dbReference type="InterPro" id="IPR012337">
    <property type="entry name" value="RNaseH-like_sf"/>
</dbReference>
<dbReference type="Proteomes" id="UP000814176">
    <property type="component" value="Unassembled WGS sequence"/>
</dbReference>
<dbReference type="RefSeq" id="XP_047772565.1">
    <property type="nucleotide sequence ID" value="XM_047925925.1"/>
</dbReference>
<evidence type="ECO:0000313" key="3">
    <source>
        <dbReference type="Proteomes" id="UP000814176"/>
    </source>
</evidence>
<gene>
    <name evidence="2" type="ORF">C8Q71DRAFT_799858</name>
</gene>
<dbReference type="PROSITE" id="PS50879">
    <property type="entry name" value="RNASE_H_1"/>
    <property type="match status" value="1"/>
</dbReference>
<comment type="caution">
    <text evidence="2">The sequence shown here is derived from an EMBL/GenBank/DDBJ whole genome shotgun (WGS) entry which is preliminary data.</text>
</comment>
<evidence type="ECO:0000259" key="1">
    <source>
        <dbReference type="PROSITE" id="PS50879"/>
    </source>
</evidence>
<proteinExistence type="predicted"/>
<dbReference type="InterPro" id="IPR002156">
    <property type="entry name" value="RNaseH_domain"/>
</dbReference>
<keyword evidence="3" id="KW-1185">Reference proteome</keyword>
<organism evidence="2 3">
    <name type="scientific">Rhodofomes roseus</name>
    <dbReference type="NCBI Taxonomy" id="34475"/>
    <lineage>
        <taxon>Eukaryota</taxon>
        <taxon>Fungi</taxon>
        <taxon>Dikarya</taxon>
        <taxon>Basidiomycota</taxon>
        <taxon>Agaricomycotina</taxon>
        <taxon>Agaricomycetes</taxon>
        <taxon>Polyporales</taxon>
        <taxon>Rhodofomes</taxon>
    </lineage>
</organism>
<name>A0ABQ8JYE2_9APHY</name>
<dbReference type="SUPFAM" id="SSF53098">
    <property type="entry name" value="Ribonuclease H-like"/>
    <property type="match status" value="1"/>
</dbReference>
<evidence type="ECO:0000313" key="2">
    <source>
        <dbReference type="EMBL" id="KAH9829033.1"/>
    </source>
</evidence>
<feature type="domain" description="RNase H type-1" evidence="1">
    <location>
        <begin position="16"/>
        <end position="143"/>
    </location>
</feature>
<protein>
    <recommendedName>
        <fullName evidence="1">RNase H type-1 domain-containing protein</fullName>
    </recommendedName>
</protein>
<reference evidence="2 3" key="1">
    <citation type="journal article" date="2021" name="Environ. Microbiol.">
        <title>Gene family expansions and transcriptome signatures uncover fungal adaptations to wood decay.</title>
        <authorList>
            <person name="Hage H."/>
            <person name="Miyauchi S."/>
            <person name="Viragh M."/>
            <person name="Drula E."/>
            <person name="Min B."/>
            <person name="Chaduli D."/>
            <person name="Navarro D."/>
            <person name="Favel A."/>
            <person name="Norest M."/>
            <person name="Lesage-Meessen L."/>
            <person name="Balint B."/>
            <person name="Merenyi Z."/>
            <person name="de Eugenio L."/>
            <person name="Morin E."/>
            <person name="Martinez A.T."/>
            <person name="Baldrian P."/>
            <person name="Stursova M."/>
            <person name="Martinez M.J."/>
            <person name="Novotny C."/>
            <person name="Magnuson J.K."/>
            <person name="Spatafora J.W."/>
            <person name="Maurice S."/>
            <person name="Pangilinan J."/>
            <person name="Andreopoulos W."/>
            <person name="LaButti K."/>
            <person name="Hundley H."/>
            <person name="Na H."/>
            <person name="Kuo A."/>
            <person name="Barry K."/>
            <person name="Lipzen A."/>
            <person name="Henrissat B."/>
            <person name="Riley R."/>
            <person name="Ahrendt S."/>
            <person name="Nagy L.G."/>
            <person name="Grigoriev I.V."/>
            <person name="Martin F."/>
            <person name="Rosso M.N."/>
        </authorList>
    </citation>
    <scope>NUCLEOTIDE SEQUENCE [LARGE SCALE GENOMIC DNA]</scope>
    <source>
        <strain evidence="2 3">CIRM-BRFM 1785</strain>
    </source>
</reference>
<dbReference type="EMBL" id="JADCUA010000044">
    <property type="protein sequence ID" value="KAH9829033.1"/>
    <property type="molecule type" value="Genomic_DNA"/>
</dbReference>
<dbReference type="InterPro" id="IPR036397">
    <property type="entry name" value="RNaseH_sf"/>
</dbReference>